<dbReference type="InterPro" id="IPR013325">
    <property type="entry name" value="RNA_pol_sigma_r2"/>
</dbReference>
<dbReference type="GO" id="GO:0016987">
    <property type="term" value="F:sigma factor activity"/>
    <property type="evidence" value="ECO:0007669"/>
    <property type="project" value="UniProtKB-KW"/>
</dbReference>
<dbReference type="NCBIfam" id="TIGR02980">
    <property type="entry name" value="SigBFG"/>
    <property type="match status" value="1"/>
</dbReference>
<proteinExistence type="predicted"/>
<evidence type="ECO:0000256" key="3">
    <source>
        <dbReference type="ARBA" id="ARBA00023125"/>
    </source>
</evidence>
<evidence type="ECO:0000256" key="4">
    <source>
        <dbReference type="ARBA" id="ARBA00023163"/>
    </source>
</evidence>
<dbReference type="PRINTS" id="PR00046">
    <property type="entry name" value="SIGMA70FCT"/>
</dbReference>
<evidence type="ECO:0000256" key="1">
    <source>
        <dbReference type="ARBA" id="ARBA00023015"/>
    </source>
</evidence>
<dbReference type="InterPro" id="IPR007624">
    <property type="entry name" value="RNA_pol_sigma70_r3"/>
</dbReference>
<sequence>MTTRSRPHNERNDDVYQWIKEFQENPKDQVTQEKLVLTYHKLVKSLARKYSKNDMIYEDLEQVGMLGLLAAIRRYDPEIGKSFESFAIPTIIGEIKRFIRDKTWSVHVPRRIKELGPKIKKATEILTNEMQNSPTIKDIADYLEVSEEEILETMEMSQSYNALSVDRKIEADSDGSEVSILDLIGNKESGYEDVDLQLLLEKIMPILNEREQQIIHYTYFENKSQKETGDVLGISQMHVSRIQRHALKKLREALLTENTEAIR</sequence>
<evidence type="ECO:0000256" key="2">
    <source>
        <dbReference type="ARBA" id="ARBA00023082"/>
    </source>
</evidence>
<dbReference type="EMBL" id="BAVS01000013">
    <property type="protein sequence ID" value="GAE93567.1"/>
    <property type="molecule type" value="Genomic_DNA"/>
</dbReference>
<dbReference type="GO" id="GO:0003677">
    <property type="term" value="F:DNA binding"/>
    <property type="evidence" value="ECO:0007669"/>
    <property type="project" value="UniProtKB-KW"/>
</dbReference>
<keyword evidence="7" id="KW-1185">Reference proteome</keyword>
<protein>
    <submittedName>
        <fullName evidence="6">RNA polymerase sigma factor SigB</fullName>
    </submittedName>
</protein>
<gene>
    <name evidence="6" type="ORF">JCM21714_2654</name>
</gene>
<dbReference type="NCBIfam" id="TIGR02937">
    <property type="entry name" value="sigma70-ECF"/>
    <property type="match status" value="1"/>
</dbReference>
<dbReference type="InterPro" id="IPR007627">
    <property type="entry name" value="RNA_pol_sigma70_r2"/>
</dbReference>
<dbReference type="InterPro" id="IPR007630">
    <property type="entry name" value="RNA_pol_sigma70_r4"/>
</dbReference>
<dbReference type="STRING" id="1298598.JCM21714_2654"/>
<name>W4VK36_9BACI</name>
<organism evidence="6 7">
    <name type="scientific">Gracilibacillus boraciitolerans JCM 21714</name>
    <dbReference type="NCBI Taxonomy" id="1298598"/>
    <lineage>
        <taxon>Bacteria</taxon>
        <taxon>Bacillati</taxon>
        <taxon>Bacillota</taxon>
        <taxon>Bacilli</taxon>
        <taxon>Bacillales</taxon>
        <taxon>Bacillaceae</taxon>
        <taxon>Gracilibacillus</taxon>
    </lineage>
</organism>
<evidence type="ECO:0000313" key="6">
    <source>
        <dbReference type="EMBL" id="GAE93567.1"/>
    </source>
</evidence>
<dbReference type="PROSITE" id="PS00716">
    <property type="entry name" value="SIGMA70_2"/>
    <property type="match status" value="1"/>
</dbReference>
<evidence type="ECO:0000259" key="5">
    <source>
        <dbReference type="PROSITE" id="PS00716"/>
    </source>
</evidence>
<dbReference type="InterPro" id="IPR000943">
    <property type="entry name" value="RNA_pol_sigma70"/>
</dbReference>
<dbReference type="GO" id="GO:0006352">
    <property type="term" value="P:DNA-templated transcription initiation"/>
    <property type="evidence" value="ECO:0007669"/>
    <property type="project" value="InterPro"/>
</dbReference>
<dbReference type="InterPro" id="IPR014288">
    <property type="entry name" value="RNA_pol_sigma-B"/>
</dbReference>
<keyword evidence="3" id="KW-0238">DNA-binding</keyword>
<dbReference type="InterPro" id="IPR013324">
    <property type="entry name" value="RNA_pol_sigma_r3/r4-like"/>
</dbReference>
<dbReference type="SUPFAM" id="SSF88946">
    <property type="entry name" value="Sigma2 domain of RNA polymerase sigma factors"/>
    <property type="match status" value="1"/>
</dbReference>
<dbReference type="AlphaFoldDB" id="W4VK36"/>
<keyword evidence="1" id="KW-0805">Transcription regulation</keyword>
<dbReference type="Pfam" id="PF04539">
    <property type="entry name" value="Sigma70_r3"/>
    <property type="match status" value="1"/>
</dbReference>
<dbReference type="Gene3D" id="1.20.120.1810">
    <property type="match status" value="1"/>
</dbReference>
<feature type="domain" description="RNA polymerase sigma-70" evidence="5">
    <location>
        <begin position="224"/>
        <end position="250"/>
    </location>
</feature>
<keyword evidence="2" id="KW-0731">Sigma factor</keyword>
<accession>W4VK36</accession>
<dbReference type="NCBIfam" id="TIGR02941">
    <property type="entry name" value="Sigma_B"/>
    <property type="match status" value="1"/>
</dbReference>
<dbReference type="PANTHER" id="PTHR30385">
    <property type="entry name" value="SIGMA FACTOR F FLAGELLAR"/>
    <property type="match status" value="1"/>
</dbReference>
<dbReference type="SUPFAM" id="SSF88659">
    <property type="entry name" value="Sigma3 and sigma4 domains of RNA polymerase sigma factors"/>
    <property type="match status" value="2"/>
</dbReference>
<keyword evidence="4" id="KW-0804">Transcription</keyword>
<dbReference type="CDD" id="cd06171">
    <property type="entry name" value="Sigma70_r4"/>
    <property type="match status" value="1"/>
</dbReference>
<reference evidence="6 7" key="1">
    <citation type="journal article" date="2014" name="Genome Announc.">
        <title>Draft Genome Sequence of the Boron-Tolerant and Moderately Halotolerant Bacterium Gracilibacillus boraciitolerans JCM 21714T.</title>
        <authorList>
            <person name="Ahmed I."/>
            <person name="Oshima K."/>
            <person name="Suda W."/>
            <person name="Kitamura K."/>
            <person name="Iida T."/>
            <person name="Ohmori Y."/>
            <person name="Fujiwara T."/>
            <person name="Hattori M."/>
            <person name="Ohkuma M."/>
        </authorList>
    </citation>
    <scope>NUCLEOTIDE SEQUENCE [LARGE SCALE GENOMIC DNA]</scope>
    <source>
        <strain evidence="6 7">JCM 21714</strain>
    </source>
</reference>
<dbReference type="Pfam" id="PF04542">
    <property type="entry name" value="Sigma70_r2"/>
    <property type="match status" value="1"/>
</dbReference>
<dbReference type="eggNOG" id="COG1191">
    <property type="taxonomic scope" value="Bacteria"/>
</dbReference>
<dbReference type="RefSeq" id="WP_035723856.1">
    <property type="nucleotide sequence ID" value="NZ_BAVS01000013.1"/>
</dbReference>
<dbReference type="OrthoDB" id="9809557at2"/>
<dbReference type="Proteomes" id="UP000019102">
    <property type="component" value="Unassembled WGS sequence"/>
</dbReference>
<dbReference type="PANTHER" id="PTHR30385:SF4">
    <property type="entry name" value="RNA POLYMERASE SIGMA-E FACTOR"/>
    <property type="match status" value="1"/>
</dbReference>
<evidence type="ECO:0000313" key="7">
    <source>
        <dbReference type="Proteomes" id="UP000019102"/>
    </source>
</evidence>
<comment type="caution">
    <text evidence="6">The sequence shown here is derived from an EMBL/GenBank/DDBJ whole genome shotgun (WGS) entry which is preliminary data.</text>
</comment>
<dbReference type="InterPro" id="IPR014284">
    <property type="entry name" value="RNA_pol_sigma-70_dom"/>
</dbReference>
<dbReference type="Gene3D" id="1.20.140.160">
    <property type="match status" value="1"/>
</dbReference>
<dbReference type="Pfam" id="PF04545">
    <property type="entry name" value="Sigma70_r4"/>
    <property type="match status" value="1"/>
</dbReference>
<dbReference type="InterPro" id="IPR014322">
    <property type="entry name" value="RNA_pol_sigma-B/F/G"/>
</dbReference>